<gene>
    <name evidence="1" type="ORF">PCASD_06033</name>
</gene>
<organism evidence="1 2">
    <name type="scientific">Puccinia coronata f. sp. avenae</name>
    <dbReference type="NCBI Taxonomy" id="200324"/>
    <lineage>
        <taxon>Eukaryota</taxon>
        <taxon>Fungi</taxon>
        <taxon>Dikarya</taxon>
        <taxon>Basidiomycota</taxon>
        <taxon>Pucciniomycotina</taxon>
        <taxon>Pucciniomycetes</taxon>
        <taxon>Pucciniales</taxon>
        <taxon>Pucciniaceae</taxon>
        <taxon>Puccinia</taxon>
    </lineage>
</organism>
<dbReference type="PANTHER" id="PTHR33050:SF7">
    <property type="entry name" value="RIBONUCLEASE H"/>
    <property type="match status" value="1"/>
</dbReference>
<name>A0A2N5VA21_9BASI</name>
<protein>
    <submittedName>
        <fullName evidence="1">Uncharacterized protein</fullName>
    </submittedName>
</protein>
<accession>A0A2N5VA21</accession>
<dbReference type="InterPro" id="IPR052055">
    <property type="entry name" value="Hepadnavirus_pol/RT"/>
</dbReference>
<comment type="caution">
    <text evidence="1">The sequence shown here is derived from an EMBL/GenBank/DDBJ whole genome shotgun (WGS) entry which is preliminary data.</text>
</comment>
<dbReference type="PANTHER" id="PTHR33050">
    <property type="entry name" value="REVERSE TRANSCRIPTASE DOMAIN-CONTAINING PROTEIN"/>
    <property type="match status" value="1"/>
</dbReference>
<reference evidence="1 2" key="1">
    <citation type="submission" date="2017-11" db="EMBL/GenBank/DDBJ databases">
        <title>De novo assembly and phasing of dikaryotic genomes from two isolates of Puccinia coronata f. sp. avenae, the causal agent of oat crown rust.</title>
        <authorList>
            <person name="Miller M.E."/>
            <person name="Zhang Y."/>
            <person name="Omidvar V."/>
            <person name="Sperschneider J."/>
            <person name="Schwessinger B."/>
            <person name="Raley C."/>
            <person name="Palmer J.M."/>
            <person name="Garnica D."/>
            <person name="Upadhyaya N."/>
            <person name="Rathjen J."/>
            <person name="Taylor J.M."/>
            <person name="Park R.F."/>
            <person name="Dodds P.N."/>
            <person name="Hirsch C.D."/>
            <person name="Kianian S.F."/>
            <person name="Figueroa M."/>
        </authorList>
    </citation>
    <scope>NUCLEOTIDE SEQUENCE [LARGE SCALE GENOMIC DNA]</scope>
    <source>
        <strain evidence="1">12SD80</strain>
    </source>
</reference>
<evidence type="ECO:0000313" key="1">
    <source>
        <dbReference type="EMBL" id="PLW46832.1"/>
    </source>
</evidence>
<dbReference type="Proteomes" id="UP000235392">
    <property type="component" value="Unassembled WGS sequence"/>
</dbReference>
<dbReference type="EMBL" id="PGCI01000036">
    <property type="protein sequence ID" value="PLW46832.1"/>
    <property type="molecule type" value="Genomic_DNA"/>
</dbReference>
<proteinExistence type="predicted"/>
<dbReference type="AlphaFoldDB" id="A0A2N5VA21"/>
<sequence>MTVWLPDAKVSERIRQVEQFLELNATFGYDEVEVLVGRLNHVAYLFPQMKCNISSSYQWLKSWVDKHAKRPAPQDVTEDMYRWSHVLCNYSCARHSAVTVLGYVRNFGQKIFICVSKP</sequence>
<evidence type="ECO:0000313" key="2">
    <source>
        <dbReference type="Proteomes" id="UP000235392"/>
    </source>
</evidence>